<feature type="compositionally biased region" description="Polar residues" evidence="9">
    <location>
        <begin position="639"/>
        <end position="659"/>
    </location>
</feature>
<feature type="compositionally biased region" description="Acidic residues" evidence="9">
    <location>
        <begin position="576"/>
        <end position="595"/>
    </location>
</feature>
<feature type="domain" description="TRF2-interacting telomeric protein/Rap1 C-terminal" evidence="11">
    <location>
        <begin position="708"/>
        <end position="791"/>
    </location>
</feature>
<keyword evidence="4" id="KW-0805">Transcription regulation</keyword>
<evidence type="ECO:0000256" key="7">
    <source>
        <dbReference type="ARBA" id="ARBA00023242"/>
    </source>
</evidence>
<evidence type="ECO:0000256" key="1">
    <source>
        <dbReference type="ARBA" id="ARBA00010467"/>
    </source>
</evidence>
<proteinExistence type="inferred from homology"/>
<dbReference type="PANTHER" id="PTHR16466:SF6">
    <property type="entry name" value="TELOMERIC REPEAT-BINDING FACTOR 2-INTERACTING PROTEIN 1"/>
    <property type="match status" value="1"/>
</dbReference>
<dbReference type="AlphaFoldDB" id="A0A1Y2LUS7"/>
<feature type="compositionally biased region" description="Acidic residues" evidence="9">
    <location>
        <begin position="517"/>
        <end position="551"/>
    </location>
</feature>
<evidence type="ECO:0000256" key="3">
    <source>
        <dbReference type="ARBA" id="ARBA00022895"/>
    </source>
</evidence>
<feature type="compositionally biased region" description="Polar residues" evidence="9">
    <location>
        <begin position="261"/>
        <end position="281"/>
    </location>
</feature>
<dbReference type="GO" id="GO:0031848">
    <property type="term" value="P:protection from non-homologous end joining at telomere"/>
    <property type="evidence" value="ECO:0007669"/>
    <property type="project" value="TreeGrafter"/>
</dbReference>
<feature type="compositionally biased region" description="Polar residues" evidence="9">
    <location>
        <begin position="611"/>
        <end position="625"/>
    </location>
</feature>
<comment type="subcellular location">
    <subcellularLocation>
        <location evidence="8">Nucleus</location>
    </subcellularLocation>
    <subcellularLocation>
        <location evidence="8">Chromosome</location>
        <location evidence="8">Telomere</location>
    </subcellularLocation>
</comment>
<evidence type="ECO:0000256" key="9">
    <source>
        <dbReference type="SAM" id="MobiDB-lite"/>
    </source>
</evidence>
<evidence type="ECO:0000259" key="11">
    <source>
        <dbReference type="Pfam" id="PF11626"/>
    </source>
</evidence>
<keyword evidence="14" id="KW-1185">Reference proteome</keyword>
<organism evidence="13 14">
    <name type="scientific">Epicoccum nigrum</name>
    <name type="common">Soil fungus</name>
    <name type="synonym">Epicoccum purpurascens</name>
    <dbReference type="NCBI Taxonomy" id="105696"/>
    <lineage>
        <taxon>Eukaryota</taxon>
        <taxon>Fungi</taxon>
        <taxon>Dikarya</taxon>
        <taxon>Ascomycota</taxon>
        <taxon>Pezizomycotina</taxon>
        <taxon>Dothideomycetes</taxon>
        <taxon>Pleosporomycetidae</taxon>
        <taxon>Pleosporales</taxon>
        <taxon>Pleosporineae</taxon>
        <taxon>Didymellaceae</taxon>
        <taxon>Epicoccum</taxon>
    </lineage>
</organism>
<evidence type="ECO:0000256" key="5">
    <source>
        <dbReference type="ARBA" id="ARBA00023159"/>
    </source>
</evidence>
<evidence type="ECO:0000313" key="14">
    <source>
        <dbReference type="Proteomes" id="UP000193240"/>
    </source>
</evidence>
<dbReference type="InterPro" id="IPR039595">
    <property type="entry name" value="TE2IP/Rap1"/>
</dbReference>
<dbReference type="InterPro" id="IPR009057">
    <property type="entry name" value="Homeodomain-like_sf"/>
</dbReference>
<accession>A0A1Y2LUS7</accession>
<dbReference type="GO" id="GO:0042162">
    <property type="term" value="F:telomeric DNA binding"/>
    <property type="evidence" value="ECO:0007669"/>
    <property type="project" value="TreeGrafter"/>
</dbReference>
<dbReference type="InParanoid" id="A0A1Y2LUS7"/>
<evidence type="ECO:0000259" key="12">
    <source>
        <dbReference type="Pfam" id="PF16589"/>
    </source>
</evidence>
<dbReference type="CDD" id="cd11655">
    <property type="entry name" value="rap1_myb-like"/>
    <property type="match status" value="1"/>
</dbReference>
<evidence type="ECO:0000256" key="8">
    <source>
        <dbReference type="RuleBase" id="RU367107"/>
    </source>
</evidence>
<feature type="compositionally biased region" description="Pro residues" evidence="9">
    <location>
        <begin position="664"/>
        <end position="675"/>
    </location>
</feature>
<feature type="domain" description="BRCT" evidence="12">
    <location>
        <begin position="21"/>
        <end position="93"/>
    </location>
</feature>
<evidence type="ECO:0000256" key="6">
    <source>
        <dbReference type="ARBA" id="ARBA00023163"/>
    </source>
</evidence>
<feature type="compositionally biased region" description="Polar residues" evidence="9">
    <location>
        <begin position="226"/>
        <end position="244"/>
    </location>
</feature>
<feature type="compositionally biased region" description="Basic and acidic residues" evidence="9">
    <location>
        <begin position="85"/>
        <end position="96"/>
    </location>
</feature>
<dbReference type="InterPro" id="IPR038104">
    <property type="entry name" value="Rap1_C_sf"/>
</dbReference>
<dbReference type="STRING" id="105696.A0A1Y2LUS7"/>
<dbReference type="PANTHER" id="PTHR16466">
    <property type="entry name" value="TELOMERE REPEAT-BINDING FACTOR 2-INTERACTING PROTEIN 1"/>
    <property type="match status" value="1"/>
</dbReference>
<comment type="similarity">
    <text evidence="1 8">Belongs to the RAP1 family.</text>
</comment>
<keyword evidence="6" id="KW-0804">Transcription</keyword>
<dbReference type="EMBL" id="KZ107849">
    <property type="protein sequence ID" value="OSS47319.1"/>
    <property type="molecule type" value="Genomic_DNA"/>
</dbReference>
<keyword evidence="7 8" id="KW-0539">Nucleus</keyword>
<keyword evidence="3 8" id="KW-0779">Telomere</keyword>
<evidence type="ECO:0000313" key="13">
    <source>
        <dbReference type="EMBL" id="OSS47319.1"/>
    </source>
</evidence>
<dbReference type="GO" id="GO:0010833">
    <property type="term" value="P:telomere maintenance via telomere lengthening"/>
    <property type="evidence" value="ECO:0007669"/>
    <property type="project" value="UniProtKB-UniRule"/>
</dbReference>
<feature type="compositionally biased region" description="Polar residues" evidence="9">
    <location>
        <begin position="426"/>
        <end position="437"/>
    </location>
</feature>
<sequence>MAPGIVYENVTKTAELEAGSLFKGKQFWIALRVPGRKELEAVVVANGGSVVKLEKQADYMIADHFRRDCPPGSISYTFVRESVAKGKLQDPDDHPAGPRVGTAREVGSSSRPAKSTRTPYTQEEDRILYKWAKTAERSGLQVRGNELYKQLEAQYPQHTFQSWRDRYLKKLQYMPASAFNMSDSAPLSPMKAAENLASKANKPSAEKGTGLVENKDRAAAAVKTEPVSTGSSASKEHTTSQPVVRSTGLVKNKDKARAAATSEQPGSTQTGNNKNQTNAGSVLSKKQDAGEGDYTLKQLEATFSAEDWESLYAFVEEIEDCSKEDGEYAKAWAKWAKDRGNQTAEQWRQYYEKVVRPQWLKDPESKRKWIRKKVQKRHDDAGSDETQSQNSSQAQEQAESASPTKTVPSPKAPKHVAANVLPSDSGLASESTAQQESPKYLRDGYESALKRIRGEVDGAAESKETWRPAKIARKISRSPTPVQPEDVVGTQEQPLEISSVANPPSPESTPEAAIDTALEEAEDEEVEDEEAEDEEAEDEEAEDEEAEDDEDLKSNASSTDFVHTTPLPRPARIPEIEDEDVEGEEDDKEDSDEDSFPSNSRTPRTIKYNAFDTQTILSPSQNRPQISALPRPRLDSSPPHRSNSDASATQSLQEFSSYLQDDPPMAPAPARPASPTPSSASSASTIASDTDPDPPLAHDELPLFVAQCTDAGFDDAAIRLALRRTRGRPALAETVLEAWREGLPLPIQRGIWSKEEDAVLESGDGRALQALATRHSLDGWGGVTERMNFLRAWREGD</sequence>
<evidence type="ECO:0000256" key="2">
    <source>
        <dbReference type="ARBA" id="ARBA00022454"/>
    </source>
</evidence>
<dbReference type="SUPFAM" id="SSF46689">
    <property type="entry name" value="Homeodomain-like"/>
    <property type="match status" value="1"/>
</dbReference>
<feature type="compositionally biased region" description="Basic and acidic residues" evidence="9">
    <location>
        <begin position="439"/>
        <end position="467"/>
    </location>
</feature>
<feature type="compositionally biased region" description="Polar residues" evidence="9">
    <location>
        <begin position="107"/>
        <end position="121"/>
    </location>
</feature>
<gene>
    <name evidence="13" type="ORF">B5807_10009</name>
</gene>
<dbReference type="OMA" id="KKFWVAQ"/>
<feature type="region of interest" description="Disordered" evidence="9">
    <location>
        <begin position="85"/>
        <end position="121"/>
    </location>
</feature>
<dbReference type="InterPro" id="IPR001357">
    <property type="entry name" value="BRCT_dom"/>
</dbReference>
<dbReference type="Gene3D" id="1.10.10.60">
    <property type="entry name" value="Homeodomain-like"/>
    <property type="match status" value="1"/>
</dbReference>
<reference evidence="13 14" key="1">
    <citation type="journal article" date="2017" name="Genome Announc.">
        <title>Genome sequence of the saprophytic ascomycete Epicoccum nigrum ICMP 19927 strain isolated from New Zealand.</title>
        <authorList>
            <person name="Fokin M."/>
            <person name="Fleetwood D."/>
            <person name="Weir B.S."/>
            <person name="Villas-Boas S.G."/>
        </authorList>
    </citation>
    <scope>NUCLEOTIDE SEQUENCE [LARGE SCALE GENOMIC DNA]</scope>
    <source>
        <strain evidence="13 14">ICMP 19927</strain>
    </source>
</reference>
<name>A0A1Y2LUS7_EPING</name>
<feature type="compositionally biased region" description="Low complexity" evidence="9">
    <location>
        <begin position="676"/>
        <end position="689"/>
    </location>
</feature>
<evidence type="ECO:0000256" key="4">
    <source>
        <dbReference type="ARBA" id="ARBA00023015"/>
    </source>
</evidence>
<feature type="domain" description="TERF2-interacting telomeric protein 1 Myb" evidence="10">
    <location>
        <begin position="120"/>
        <end position="174"/>
    </location>
</feature>
<evidence type="ECO:0000259" key="10">
    <source>
        <dbReference type="Pfam" id="PF08914"/>
    </source>
</evidence>
<feature type="region of interest" description="Disordered" evidence="9">
    <location>
        <begin position="195"/>
        <end position="287"/>
    </location>
</feature>
<dbReference type="InterPro" id="IPR015010">
    <property type="entry name" value="TERF2IP_Myb"/>
</dbReference>
<dbReference type="InterPro" id="IPR021661">
    <property type="entry name" value="Rap1_C"/>
</dbReference>
<feature type="region of interest" description="Disordered" evidence="9">
    <location>
        <begin position="365"/>
        <end position="698"/>
    </location>
</feature>
<keyword evidence="5" id="KW-0010">Activator</keyword>
<dbReference type="Pfam" id="PF16589">
    <property type="entry name" value="BRCT_2"/>
    <property type="match status" value="1"/>
</dbReference>
<dbReference type="Gene3D" id="1.10.10.2170">
    <property type="match status" value="1"/>
</dbReference>
<comment type="subunit">
    <text evidence="8">Homodimer.</text>
</comment>
<dbReference type="GO" id="GO:0070187">
    <property type="term" value="C:shelterin complex"/>
    <property type="evidence" value="ECO:0007669"/>
    <property type="project" value="TreeGrafter"/>
</dbReference>
<feature type="compositionally biased region" description="Low complexity" evidence="9">
    <location>
        <begin position="385"/>
        <end position="402"/>
    </location>
</feature>
<dbReference type="Pfam" id="PF08914">
    <property type="entry name" value="Myb_Rap1"/>
    <property type="match status" value="1"/>
</dbReference>
<keyword evidence="2 8" id="KW-0158">Chromosome</keyword>
<comment type="function">
    <text evidence="8">Involved in the regulation of telomere length, clustering and has a specific role in telomere position effect (TPE).</text>
</comment>
<dbReference type="Pfam" id="PF11626">
    <property type="entry name" value="Rap1_C"/>
    <property type="match status" value="1"/>
</dbReference>
<dbReference type="Proteomes" id="UP000193240">
    <property type="component" value="Unassembled WGS sequence"/>
</dbReference>
<protein>
    <recommendedName>
        <fullName evidence="8">DNA-binding protein RAP1</fullName>
    </recommendedName>
</protein>